<dbReference type="InterPro" id="IPR036509">
    <property type="entry name" value="Met_Sox_Rdtase_MsrA_sf"/>
</dbReference>
<sequence>MNKLYAAFLIFLSYFLLVTFSPKNVDSASKQTATANKISEMSENTETAILAGGCFWCMEHPYEDLPGVSKVISGYTGGEKKNPTYKEVASGSTMHVEAVEIHFNPAKISYNDILEIFWRNIDPTDAGGQFVDRGKQYTTGIYYKNEQQKQAAQESKKRIEDSKRFSKKIVTKMVQAGPFYRAEEYHQDFFQKNYIRYKIYRVGSGRDEFIARIWGEDREYKISRTGFNRENVPQYTLIGNKTGSKDHLTKLQYHVTQKNGTEPPYRNEYWDNKRPGIYVDIVSGEPLFSSKDKFKSGTGWPSFTRPLVQENIVRERDTTLGMVRIEL</sequence>
<reference evidence="5" key="1">
    <citation type="submission" date="2018-05" db="EMBL/GenBank/DDBJ databases">
        <authorList>
            <person name="Lanie J.A."/>
            <person name="Ng W.-L."/>
            <person name="Kazmierczak K.M."/>
            <person name="Andrzejewski T.M."/>
            <person name="Davidsen T.M."/>
            <person name="Wayne K.J."/>
            <person name="Tettelin H."/>
            <person name="Glass J.I."/>
            <person name="Rusch D."/>
            <person name="Podicherti R."/>
            <person name="Tsui H.-C.T."/>
            <person name="Winkler M.E."/>
        </authorList>
    </citation>
    <scope>NUCLEOTIDE SEQUENCE</scope>
</reference>
<dbReference type="InterPro" id="IPR011057">
    <property type="entry name" value="Mss4-like_sf"/>
</dbReference>
<dbReference type="PANTHER" id="PTHR43774">
    <property type="entry name" value="PEPTIDE METHIONINE SULFOXIDE REDUCTASE"/>
    <property type="match status" value="1"/>
</dbReference>
<gene>
    <name evidence="5" type="ORF">METZ01_LOCUS279327</name>
</gene>
<dbReference type="InterPro" id="IPR002569">
    <property type="entry name" value="Met_Sox_Rdtase_MsrA_dom"/>
</dbReference>
<dbReference type="AlphaFoldDB" id="A0A382KSJ7"/>
<dbReference type="InterPro" id="IPR002579">
    <property type="entry name" value="Met_Sox_Rdtase_MsrB_dom"/>
</dbReference>
<dbReference type="Gene3D" id="3.30.1060.10">
    <property type="entry name" value="Peptide methionine sulphoxide reductase MsrA"/>
    <property type="match status" value="1"/>
</dbReference>
<dbReference type="PROSITE" id="PS51790">
    <property type="entry name" value="MSRB"/>
    <property type="match status" value="1"/>
</dbReference>
<dbReference type="GO" id="GO:0008113">
    <property type="term" value="F:peptide-methionine (S)-S-oxide reductase activity"/>
    <property type="evidence" value="ECO:0007669"/>
    <property type="project" value="UniProtKB-EC"/>
</dbReference>
<proteinExistence type="inferred from homology"/>
<dbReference type="SUPFAM" id="SSF55068">
    <property type="entry name" value="Peptide methionine sulfoxide reductase"/>
    <property type="match status" value="1"/>
</dbReference>
<dbReference type="EC" id="1.8.4.11" evidence="1"/>
<accession>A0A382KSJ7</accession>
<dbReference type="SUPFAM" id="SSF51316">
    <property type="entry name" value="Mss4-like"/>
    <property type="match status" value="1"/>
</dbReference>
<dbReference type="EMBL" id="UINC01082055">
    <property type="protein sequence ID" value="SVC26473.1"/>
    <property type="molecule type" value="Genomic_DNA"/>
</dbReference>
<dbReference type="Pfam" id="PF01641">
    <property type="entry name" value="SelR"/>
    <property type="match status" value="1"/>
</dbReference>
<dbReference type="Gene3D" id="2.170.150.20">
    <property type="entry name" value="Peptide methionine sulfoxide reductase"/>
    <property type="match status" value="1"/>
</dbReference>
<keyword evidence="3" id="KW-0511">Multifunctional enzyme</keyword>
<dbReference type="NCBIfam" id="TIGR00357">
    <property type="entry name" value="peptide-methionine (R)-S-oxide reductase MsrB"/>
    <property type="match status" value="1"/>
</dbReference>
<protein>
    <recommendedName>
        <fullName evidence="1">peptide-methionine (S)-S-oxide reductase</fullName>
        <ecNumber evidence="1">1.8.4.11</ecNumber>
    </recommendedName>
</protein>
<evidence type="ECO:0000256" key="2">
    <source>
        <dbReference type="ARBA" id="ARBA00023002"/>
    </source>
</evidence>
<dbReference type="NCBIfam" id="TIGR00401">
    <property type="entry name" value="msrA"/>
    <property type="match status" value="1"/>
</dbReference>
<evidence type="ECO:0000256" key="1">
    <source>
        <dbReference type="ARBA" id="ARBA00012502"/>
    </source>
</evidence>
<evidence type="ECO:0000259" key="4">
    <source>
        <dbReference type="PROSITE" id="PS51790"/>
    </source>
</evidence>
<dbReference type="Pfam" id="PF01625">
    <property type="entry name" value="PMSR"/>
    <property type="match status" value="1"/>
</dbReference>
<name>A0A382KSJ7_9ZZZZ</name>
<dbReference type="GO" id="GO:0033743">
    <property type="term" value="F:peptide-methionine (R)-S-oxide reductase activity"/>
    <property type="evidence" value="ECO:0007669"/>
    <property type="project" value="InterPro"/>
</dbReference>
<feature type="domain" description="MsrB" evidence="4">
    <location>
        <begin position="241"/>
        <end position="327"/>
    </location>
</feature>
<evidence type="ECO:0000313" key="5">
    <source>
        <dbReference type="EMBL" id="SVC26473.1"/>
    </source>
</evidence>
<evidence type="ECO:0000256" key="3">
    <source>
        <dbReference type="ARBA" id="ARBA00023268"/>
    </source>
</evidence>
<organism evidence="5">
    <name type="scientific">marine metagenome</name>
    <dbReference type="NCBI Taxonomy" id="408172"/>
    <lineage>
        <taxon>unclassified sequences</taxon>
        <taxon>metagenomes</taxon>
        <taxon>ecological metagenomes</taxon>
    </lineage>
</organism>
<keyword evidence="2" id="KW-0560">Oxidoreductase</keyword>
<feature type="non-terminal residue" evidence="5">
    <location>
        <position position="327"/>
    </location>
</feature>
<dbReference type="PANTHER" id="PTHR43774:SF1">
    <property type="entry name" value="PEPTIDE METHIONINE SULFOXIDE REDUCTASE MSRA 2"/>
    <property type="match status" value="1"/>
</dbReference>
<dbReference type="HAMAP" id="MF_01401">
    <property type="entry name" value="MsrA"/>
    <property type="match status" value="1"/>
</dbReference>